<protein>
    <submittedName>
        <fullName evidence="2">Uncharacterized protein</fullName>
    </submittedName>
</protein>
<evidence type="ECO:0000256" key="1">
    <source>
        <dbReference type="SAM" id="MobiDB-lite"/>
    </source>
</evidence>
<feature type="region of interest" description="Disordered" evidence="1">
    <location>
        <begin position="53"/>
        <end position="73"/>
    </location>
</feature>
<sequence length="253" mass="28284">MVNFKPVPPTNEYALLHEVLWPPTSIKPGGPAVPVGLALYIKTRAADLSIWTDVQGGDTDENEGDKGGDADAMDVHAPPWSAPEINYIDLSGHPAFRVRRPGDKYTPQNFIVRQEYIDFMVDAKEGGRFFLTGKSMGACYFLFHLLASGQSIFLITDEQHIFHFSEAGVTETEAHTILPGDGWLKAALDDSWVLIDFDLAKDWQPATWIQAAHGVVWTSSPKKDRMHRFTKQYSVVYAAVVVRRNRCFDDTGE</sequence>
<reference evidence="2" key="1">
    <citation type="submission" date="2023-03" db="EMBL/GenBank/DDBJ databases">
        <title>Massive genome expansion in bonnet fungi (Mycena s.s.) driven by repeated elements and novel gene families across ecological guilds.</title>
        <authorList>
            <consortium name="Lawrence Berkeley National Laboratory"/>
            <person name="Harder C.B."/>
            <person name="Miyauchi S."/>
            <person name="Viragh M."/>
            <person name="Kuo A."/>
            <person name="Thoen E."/>
            <person name="Andreopoulos B."/>
            <person name="Lu D."/>
            <person name="Skrede I."/>
            <person name="Drula E."/>
            <person name="Henrissat B."/>
            <person name="Morin E."/>
            <person name="Kohler A."/>
            <person name="Barry K."/>
            <person name="LaButti K."/>
            <person name="Morin E."/>
            <person name="Salamov A."/>
            <person name="Lipzen A."/>
            <person name="Mereny Z."/>
            <person name="Hegedus B."/>
            <person name="Baldrian P."/>
            <person name="Stursova M."/>
            <person name="Weitz H."/>
            <person name="Taylor A."/>
            <person name="Grigoriev I.V."/>
            <person name="Nagy L.G."/>
            <person name="Martin F."/>
            <person name="Kauserud H."/>
        </authorList>
    </citation>
    <scope>NUCLEOTIDE SEQUENCE</scope>
    <source>
        <strain evidence="2">CBHHK067</strain>
    </source>
</reference>
<comment type="caution">
    <text evidence="2">The sequence shown here is derived from an EMBL/GenBank/DDBJ whole genome shotgun (WGS) entry which is preliminary data.</text>
</comment>
<evidence type="ECO:0000313" key="3">
    <source>
        <dbReference type="Proteomes" id="UP001221757"/>
    </source>
</evidence>
<accession>A0AAD7GAS7</accession>
<gene>
    <name evidence="2" type="ORF">B0H17DRAFT_1204778</name>
</gene>
<name>A0AAD7GAS7_MYCRO</name>
<organism evidence="2 3">
    <name type="scientific">Mycena rosella</name>
    <name type="common">Pink bonnet</name>
    <name type="synonym">Agaricus rosellus</name>
    <dbReference type="NCBI Taxonomy" id="1033263"/>
    <lineage>
        <taxon>Eukaryota</taxon>
        <taxon>Fungi</taxon>
        <taxon>Dikarya</taxon>
        <taxon>Basidiomycota</taxon>
        <taxon>Agaricomycotina</taxon>
        <taxon>Agaricomycetes</taxon>
        <taxon>Agaricomycetidae</taxon>
        <taxon>Agaricales</taxon>
        <taxon>Marasmiineae</taxon>
        <taxon>Mycenaceae</taxon>
        <taxon>Mycena</taxon>
    </lineage>
</organism>
<evidence type="ECO:0000313" key="2">
    <source>
        <dbReference type="EMBL" id="KAJ7684018.1"/>
    </source>
</evidence>
<dbReference type="AlphaFoldDB" id="A0AAD7GAS7"/>
<dbReference type="EMBL" id="JARKIE010000103">
    <property type="protein sequence ID" value="KAJ7684018.1"/>
    <property type="molecule type" value="Genomic_DNA"/>
</dbReference>
<dbReference type="Proteomes" id="UP001221757">
    <property type="component" value="Unassembled WGS sequence"/>
</dbReference>
<proteinExistence type="predicted"/>
<keyword evidence="3" id="KW-1185">Reference proteome</keyword>